<dbReference type="RefSeq" id="WP_116688555.1">
    <property type="nucleotide sequence ID" value="NZ_CAWNYD010000010.1"/>
</dbReference>
<dbReference type="EMBL" id="QDDL01000010">
    <property type="protein sequence ID" value="PVZ65419.1"/>
    <property type="molecule type" value="Genomic_DNA"/>
</dbReference>
<name>A0A2V1GWL4_9GAMM</name>
<dbReference type="AlphaFoldDB" id="A0A2V1GWL4"/>
<dbReference type="Proteomes" id="UP000244906">
    <property type="component" value="Unassembled WGS sequence"/>
</dbReference>
<gene>
    <name evidence="2" type="ORF">DC094_18225</name>
</gene>
<dbReference type="InterPro" id="IPR014966">
    <property type="entry name" value="FRG-dom"/>
</dbReference>
<comment type="caution">
    <text evidence="2">The sequence shown here is derived from an EMBL/GenBank/DDBJ whole genome shotgun (WGS) entry which is preliminary data.</text>
</comment>
<reference evidence="2 3" key="1">
    <citation type="submission" date="2018-04" db="EMBL/GenBank/DDBJ databases">
        <title>Thalassorhabdus spongiae gen. nov., sp. nov., isolated from a marine sponge in South-West Iceland.</title>
        <authorList>
            <person name="Knobloch S."/>
            <person name="Daussin A."/>
            <person name="Johannsson R."/>
            <person name="Marteinsson V.T."/>
        </authorList>
    </citation>
    <scope>NUCLEOTIDE SEQUENCE [LARGE SCALE GENOMIC DNA]</scope>
    <source>
        <strain evidence="2 3">Hp12</strain>
    </source>
</reference>
<organism evidence="2 3">
    <name type="scientific">Pelagibaculum spongiae</name>
    <dbReference type="NCBI Taxonomy" id="2080658"/>
    <lineage>
        <taxon>Bacteria</taxon>
        <taxon>Pseudomonadati</taxon>
        <taxon>Pseudomonadota</taxon>
        <taxon>Gammaproteobacteria</taxon>
        <taxon>Oceanospirillales</taxon>
        <taxon>Pelagibaculum</taxon>
    </lineage>
</organism>
<keyword evidence="3" id="KW-1185">Reference proteome</keyword>
<feature type="domain" description="FRG" evidence="1">
    <location>
        <begin position="174"/>
        <end position="282"/>
    </location>
</feature>
<sequence length="445" mass="51777">MYNLLVTANIGAWDKLSYKFDKSRFLEYTTESIATAFTSLTPELISTLKSYPCIFAYEGYEKDFYIGKLNQIEKRGQELFIEFEFYPDIGPISFEKIYPISQLLDIRKWEMGRTHWAIKDEDLFDRLIKANILTQNLIGDKKILEKPAVREQSNATISTVKGFVGKVFSLDRGNDSEFFYRGHSNKQKYKLEPSLFRKDANGNYLYLRNEHILYRELIISNSSDFQPDEYTLDRLVRMQHYSLPTRLLDITSNPLIALYFSCKFQPECTSCKSQSESTGEVIIFSIKRNEIKYFDSDVVSCISNLARLPKEEKDRIDFDFKPFNEQTPIKRLVHHIREEKSYFESKIKPSDLKKIICVKGKQSNDRITSQSGAFLLFGHDATLDEEGTPEISVRRITVTNKSSILQELDLLNINESTVFPYIENSAKYVADKYKFNKATEEISFL</sequence>
<dbReference type="OrthoDB" id="9816036at2"/>
<evidence type="ECO:0000313" key="3">
    <source>
        <dbReference type="Proteomes" id="UP000244906"/>
    </source>
</evidence>
<dbReference type="SMART" id="SM00901">
    <property type="entry name" value="FRG"/>
    <property type="match status" value="1"/>
</dbReference>
<evidence type="ECO:0000313" key="2">
    <source>
        <dbReference type="EMBL" id="PVZ65419.1"/>
    </source>
</evidence>
<accession>A0A2V1GWL4</accession>
<protein>
    <recommendedName>
        <fullName evidence="1">FRG domain-containing protein</fullName>
    </recommendedName>
</protein>
<evidence type="ECO:0000259" key="1">
    <source>
        <dbReference type="SMART" id="SM00901"/>
    </source>
</evidence>
<dbReference type="Pfam" id="PF08867">
    <property type="entry name" value="FRG"/>
    <property type="match status" value="1"/>
</dbReference>
<proteinExistence type="predicted"/>